<comment type="similarity">
    <text evidence="1">Belongs to the ABC transporter superfamily.</text>
</comment>
<evidence type="ECO:0000256" key="2">
    <source>
        <dbReference type="ARBA" id="ARBA00022448"/>
    </source>
</evidence>
<evidence type="ECO:0000259" key="5">
    <source>
        <dbReference type="PROSITE" id="PS50893"/>
    </source>
</evidence>
<organism evidence="6 7">
    <name type="scientific">Bythopirellula goksoeyrii</name>
    <dbReference type="NCBI Taxonomy" id="1400387"/>
    <lineage>
        <taxon>Bacteria</taxon>
        <taxon>Pseudomonadati</taxon>
        <taxon>Planctomycetota</taxon>
        <taxon>Planctomycetia</taxon>
        <taxon>Pirellulales</taxon>
        <taxon>Lacipirellulaceae</taxon>
        <taxon>Bythopirellula</taxon>
    </lineage>
</organism>
<dbReference type="SMART" id="SM00382">
    <property type="entry name" value="AAA"/>
    <property type="match status" value="1"/>
</dbReference>
<dbReference type="RefSeq" id="WP_148074877.1">
    <property type="nucleotide sequence ID" value="NZ_CP042913.1"/>
</dbReference>
<dbReference type="PANTHER" id="PTHR43117:SF4">
    <property type="entry name" value="OSMOPROTECTANT IMPORT ATP-BINDING PROTEIN OSMV"/>
    <property type="match status" value="1"/>
</dbReference>
<evidence type="ECO:0000313" key="7">
    <source>
        <dbReference type="Proteomes" id="UP000323917"/>
    </source>
</evidence>
<keyword evidence="3" id="KW-0547">Nucleotide-binding</keyword>
<protein>
    <submittedName>
        <fullName evidence="6">Glycine betaine/carnitine/choline transport ATP-binding protein OpuCA</fullName>
    </submittedName>
</protein>
<dbReference type="OrthoDB" id="9804199at2"/>
<dbReference type="InterPro" id="IPR003593">
    <property type="entry name" value="AAA+_ATPase"/>
</dbReference>
<gene>
    <name evidence="6" type="primary">opuCA</name>
    <name evidence="6" type="ORF">Pr1d_38610</name>
</gene>
<dbReference type="PANTHER" id="PTHR43117">
    <property type="entry name" value="OSMOPROTECTANT IMPORT ATP-BINDING PROTEIN OSMV"/>
    <property type="match status" value="1"/>
</dbReference>
<dbReference type="InterPro" id="IPR003439">
    <property type="entry name" value="ABC_transporter-like_ATP-bd"/>
</dbReference>
<dbReference type="PROSITE" id="PS50893">
    <property type="entry name" value="ABC_TRANSPORTER_2"/>
    <property type="match status" value="1"/>
</dbReference>
<reference evidence="6 7" key="1">
    <citation type="submission" date="2019-08" db="EMBL/GenBank/DDBJ databases">
        <title>Deep-cultivation of Planctomycetes and their phenomic and genomic characterization uncovers novel biology.</title>
        <authorList>
            <person name="Wiegand S."/>
            <person name="Jogler M."/>
            <person name="Boedeker C."/>
            <person name="Pinto D."/>
            <person name="Vollmers J."/>
            <person name="Rivas-Marin E."/>
            <person name="Kohn T."/>
            <person name="Peeters S.H."/>
            <person name="Heuer A."/>
            <person name="Rast P."/>
            <person name="Oberbeckmann S."/>
            <person name="Bunk B."/>
            <person name="Jeske O."/>
            <person name="Meyerdierks A."/>
            <person name="Storesund J.E."/>
            <person name="Kallscheuer N."/>
            <person name="Luecker S."/>
            <person name="Lage O.M."/>
            <person name="Pohl T."/>
            <person name="Merkel B.J."/>
            <person name="Hornburger P."/>
            <person name="Mueller R.-W."/>
            <person name="Bruemmer F."/>
            <person name="Labrenz M."/>
            <person name="Spormann A.M."/>
            <person name="Op den Camp H."/>
            <person name="Overmann J."/>
            <person name="Amann R."/>
            <person name="Jetten M.S.M."/>
            <person name="Mascher T."/>
            <person name="Medema M.H."/>
            <person name="Devos D.P."/>
            <person name="Kaster A.-K."/>
            <person name="Ovreas L."/>
            <person name="Rohde M."/>
            <person name="Galperin M.Y."/>
            <person name="Jogler C."/>
        </authorList>
    </citation>
    <scope>NUCLEOTIDE SEQUENCE [LARGE SCALE GENOMIC DNA]</scope>
    <source>
        <strain evidence="6 7">Pr1d</strain>
    </source>
</reference>
<dbReference type="InterPro" id="IPR027417">
    <property type="entry name" value="P-loop_NTPase"/>
</dbReference>
<evidence type="ECO:0000256" key="4">
    <source>
        <dbReference type="ARBA" id="ARBA00022840"/>
    </source>
</evidence>
<dbReference type="GO" id="GO:0016887">
    <property type="term" value="F:ATP hydrolysis activity"/>
    <property type="evidence" value="ECO:0007669"/>
    <property type="project" value="InterPro"/>
</dbReference>
<keyword evidence="7" id="KW-1185">Reference proteome</keyword>
<dbReference type="AlphaFoldDB" id="A0A5B9QBW8"/>
<proteinExistence type="inferred from homology"/>
<dbReference type="SUPFAM" id="SSF52540">
    <property type="entry name" value="P-loop containing nucleoside triphosphate hydrolases"/>
    <property type="match status" value="1"/>
</dbReference>
<dbReference type="FunFam" id="3.40.50.300:FF:000425">
    <property type="entry name" value="Probable ABC transporter, ATP-binding subunit"/>
    <property type="match status" value="1"/>
</dbReference>
<keyword evidence="4 6" id="KW-0067">ATP-binding</keyword>
<evidence type="ECO:0000256" key="3">
    <source>
        <dbReference type="ARBA" id="ARBA00022741"/>
    </source>
</evidence>
<dbReference type="EMBL" id="CP042913">
    <property type="protein sequence ID" value="QEG36547.1"/>
    <property type="molecule type" value="Genomic_DNA"/>
</dbReference>
<dbReference type="GO" id="GO:0015697">
    <property type="term" value="P:quaternary ammonium group transport"/>
    <property type="evidence" value="ECO:0007669"/>
    <property type="project" value="UniProtKB-ARBA"/>
</dbReference>
<feature type="domain" description="ABC transporter" evidence="5">
    <location>
        <begin position="2"/>
        <end position="235"/>
    </location>
</feature>
<sequence>MIHLQCVTKKFGSHTAVDGIDLDCPTGKTQVLIGTSGCGKSTLLRMMVGLVKPDSGSVLFDNEPLLEKNLETIRRRIGYMIQEGGLFPHLTARDNAAIMPRYLGWDSTRTEARLQELLELTQLPATLLDRFPRQLSGGQRQRVSLMRALMLDPDVLLLDEPLGDLDPMIRAELQQDLRTIFRELDKTVVLVTHDLGEAGFLGDTITLLRAGRIVQQGSFEELLENPVDDFASKFVQAQRQVFA</sequence>
<name>A0A5B9QBW8_9BACT</name>
<keyword evidence="2" id="KW-0813">Transport</keyword>
<dbReference type="Pfam" id="PF00005">
    <property type="entry name" value="ABC_tran"/>
    <property type="match status" value="1"/>
</dbReference>
<dbReference type="KEGG" id="bgok:Pr1d_38610"/>
<dbReference type="Gene3D" id="3.40.50.300">
    <property type="entry name" value="P-loop containing nucleotide triphosphate hydrolases"/>
    <property type="match status" value="1"/>
</dbReference>
<dbReference type="GO" id="GO:0005524">
    <property type="term" value="F:ATP binding"/>
    <property type="evidence" value="ECO:0007669"/>
    <property type="project" value="UniProtKB-KW"/>
</dbReference>
<evidence type="ECO:0000313" key="6">
    <source>
        <dbReference type="EMBL" id="QEG36547.1"/>
    </source>
</evidence>
<evidence type="ECO:0000256" key="1">
    <source>
        <dbReference type="ARBA" id="ARBA00005417"/>
    </source>
</evidence>
<accession>A0A5B9QBW8</accession>
<dbReference type="Proteomes" id="UP000323917">
    <property type="component" value="Chromosome"/>
</dbReference>